<accession>A0A5J6G7Y8</accession>
<keyword evidence="3" id="KW-1185">Reference proteome</keyword>
<evidence type="ECO:0000313" key="2">
    <source>
        <dbReference type="EMBL" id="QEU91067.1"/>
    </source>
</evidence>
<evidence type="ECO:0000313" key="3">
    <source>
        <dbReference type="Proteomes" id="UP000325529"/>
    </source>
</evidence>
<protein>
    <submittedName>
        <fullName evidence="2">Uncharacterized protein</fullName>
    </submittedName>
</protein>
<proteinExistence type="predicted"/>
<evidence type="ECO:0000256" key="1">
    <source>
        <dbReference type="SAM" id="MobiDB-lite"/>
    </source>
</evidence>
<dbReference type="Proteomes" id="UP000325529">
    <property type="component" value="Chromosome"/>
</dbReference>
<dbReference type="KEGG" id="ska:CP970_09400"/>
<feature type="compositionally biased region" description="Polar residues" evidence="1">
    <location>
        <begin position="32"/>
        <end position="49"/>
    </location>
</feature>
<name>A0A5J6G7Y8_STRKN</name>
<organism evidence="2 3">
    <name type="scientific">Streptomyces kanamyceticus</name>
    <dbReference type="NCBI Taxonomy" id="1967"/>
    <lineage>
        <taxon>Bacteria</taxon>
        <taxon>Bacillati</taxon>
        <taxon>Actinomycetota</taxon>
        <taxon>Actinomycetes</taxon>
        <taxon>Kitasatosporales</taxon>
        <taxon>Streptomycetaceae</taxon>
        <taxon>Streptomyces</taxon>
    </lineage>
</organism>
<gene>
    <name evidence="2" type="ORF">CP970_09400</name>
</gene>
<dbReference type="EMBL" id="CP023699">
    <property type="protein sequence ID" value="QEU91067.1"/>
    <property type="molecule type" value="Genomic_DNA"/>
</dbReference>
<reference evidence="2 3" key="1">
    <citation type="submission" date="2017-09" db="EMBL/GenBank/DDBJ databases">
        <authorList>
            <person name="Lee N."/>
            <person name="Cho B.-K."/>
        </authorList>
    </citation>
    <scope>NUCLEOTIDE SEQUENCE [LARGE SCALE GENOMIC DNA]</scope>
    <source>
        <strain evidence="2 3">ATCC 12853</strain>
    </source>
</reference>
<dbReference type="AlphaFoldDB" id="A0A5J6G7Y8"/>
<sequence>MGVPRSAPTPRLTASCRARTAPSTGAGRSRRTISGSANEETRTTPNTVTRDAVSAGPVEMVGPAGPGKR</sequence>
<feature type="region of interest" description="Disordered" evidence="1">
    <location>
        <begin position="1"/>
        <end position="69"/>
    </location>
</feature>